<name>A0A3B0WHJ0_9ZZZZ</name>
<sequence length="29" mass="3051">SDSAESAGIGLTNIVYSDIVEDELVQVNI</sequence>
<dbReference type="EMBL" id="UOFD01000018">
    <property type="protein sequence ID" value="VAW50772.1"/>
    <property type="molecule type" value="Genomic_DNA"/>
</dbReference>
<reference evidence="1" key="1">
    <citation type="submission" date="2018-06" db="EMBL/GenBank/DDBJ databases">
        <authorList>
            <person name="Zhirakovskaya E."/>
        </authorList>
    </citation>
    <scope>NUCLEOTIDE SEQUENCE</scope>
</reference>
<gene>
    <name evidence="1" type="ORF">MNBD_GAMMA06-390</name>
</gene>
<proteinExistence type="predicted"/>
<dbReference type="AlphaFoldDB" id="A0A3B0WHJ0"/>
<feature type="non-terminal residue" evidence="1">
    <location>
        <position position="1"/>
    </location>
</feature>
<protein>
    <submittedName>
        <fullName evidence="1">Uncharacterized protein</fullName>
    </submittedName>
</protein>
<organism evidence="1">
    <name type="scientific">hydrothermal vent metagenome</name>
    <dbReference type="NCBI Taxonomy" id="652676"/>
    <lineage>
        <taxon>unclassified sequences</taxon>
        <taxon>metagenomes</taxon>
        <taxon>ecological metagenomes</taxon>
    </lineage>
</organism>
<evidence type="ECO:0000313" key="1">
    <source>
        <dbReference type="EMBL" id="VAW50772.1"/>
    </source>
</evidence>
<accession>A0A3B0WHJ0</accession>